<reference evidence="2 3" key="1">
    <citation type="journal article" date="2021" name="J. Hered.">
        <title>A chromosome-level genome assembly of the parasitoid wasp, Cotesia glomerata (Hymenoptera: Braconidae).</title>
        <authorList>
            <person name="Pinto B.J."/>
            <person name="Weis J.J."/>
            <person name="Gamble T."/>
            <person name="Ode P.J."/>
            <person name="Paul R."/>
            <person name="Zaspel J.M."/>
        </authorList>
    </citation>
    <scope>NUCLEOTIDE SEQUENCE [LARGE SCALE GENOMIC DNA]</scope>
    <source>
        <strain evidence="2">CgM1</strain>
    </source>
</reference>
<evidence type="ECO:0000313" key="2">
    <source>
        <dbReference type="EMBL" id="KAH0552413.1"/>
    </source>
</evidence>
<dbReference type="InterPro" id="IPR049012">
    <property type="entry name" value="Mutator_transp_dom"/>
</dbReference>
<evidence type="ECO:0000259" key="1">
    <source>
        <dbReference type="Pfam" id="PF20700"/>
    </source>
</evidence>
<gene>
    <name evidence="2" type="ORF">KQX54_009661</name>
</gene>
<accession>A0AAV7IFV2</accession>
<dbReference type="Pfam" id="PF20700">
    <property type="entry name" value="Mutator"/>
    <property type="match status" value="1"/>
</dbReference>
<keyword evidence="3" id="KW-1185">Reference proteome</keyword>
<name>A0AAV7IFV2_COTGL</name>
<feature type="domain" description="Mutator-like transposase" evidence="1">
    <location>
        <begin position="65"/>
        <end position="122"/>
    </location>
</feature>
<dbReference type="EMBL" id="JAHXZJ010001492">
    <property type="protein sequence ID" value="KAH0552413.1"/>
    <property type="molecule type" value="Genomic_DNA"/>
</dbReference>
<proteinExistence type="predicted"/>
<evidence type="ECO:0000313" key="3">
    <source>
        <dbReference type="Proteomes" id="UP000826195"/>
    </source>
</evidence>
<protein>
    <recommendedName>
        <fullName evidence="1">Mutator-like transposase domain-containing protein</fullName>
    </recommendedName>
</protein>
<dbReference type="AlphaFoldDB" id="A0AAV7IFV2"/>
<comment type="caution">
    <text evidence="2">The sequence shown here is derived from an EMBL/GenBank/DDBJ whole genome shotgun (WGS) entry which is preliminary data.</text>
</comment>
<sequence>MSNANQFRHNGRFARKSIINWKNNVSKSVKRLNEEYKNLGVQLSTRQRIVDLEKLAAEMWCTTSILDGGIEETQLNTILSALNLPPVDHNLIKWYERLVGSAIETVAKENCHEALKVEQELKILNEG</sequence>
<dbReference type="Proteomes" id="UP000826195">
    <property type="component" value="Unassembled WGS sequence"/>
</dbReference>
<organism evidence="2 3">
    <name type="scientific">Cotesia glomerata</name>
    <name type="common">Lepidopteran parasitic wasp</name>
    <name type="synonym">Apanteles glomeratus</name>
    <dbReference type="NCBI Taxonomy" id="32391"/>
    <lineage>
        <taxon>Eukaryota</taxon>
        <taxon>Metazoa</taxon>
        <taxon>Ecdysozoa</taxon>
        <taxon>Arthropoda</taxon>
        <taxon>Hexapoda</taxon>
        <taxon>Insecta</taxon>
        <taxon>Pterygota</taxon>
        <taxon>Neoptera</taxon>
        <taxon>Endopterygota</taxon>
        <taxon>Hymenoptera</taxon>
        <taxon>Apocrita</taxon>
        <taxon>Ichneumonoidea</taxon>
        <taxon>Braconidae</taxon>
        <taxon>Microgastrinae</taxon>
        <taxon>Cotesia</taxon>
    </lineage>
</organism>